<organism evidence="10">
    <name type="scientific">Chromera velia CCMP2878</name>
    <dbReference type="NCBI Taxonomy" id="1169474"/>
    <lineage>
        <taxon>Eukaryota</taxon>
        <taxon>Sar</taxon>
        <taxon>Alveolata</taxon>
        <taxon>Colpodellida</taxon>
        <taxon>Chromeraceae</taxon>
        <taxon>Chromera</taxon>
    </lineage>
</organism>
<dbReference type="Pfam" id="PF02176">
    <property type="entry name" value="zf-TRAF"/>
    <property type="match status" value="2"/>
</dbReference>
<evidence type="ECO:0000259" key="9">
    <source>
        <dbReference type="PROSITE" id="PS50145"/>
    </source>
</evidence>
<keyword evidence="5 7" id="KW-0863">Zinc-finger</keyword>
<dbReference type="GO" id="GO:0008270">
    <property type="term" value="F:zinc ion binding"/>
    <property type="evidence" value="ECO:0007669"/>
    <property type="project" value="UniProtKB-KW"/>
</dbReference>
<dbReference type="InterPro" id="IPR002083">
    <property type="entry name" value="MATH/TRAF_dom"/>
</dbReference>
<dbReference type="VEuPathDB" id="CryptoDB:Cvel_15897"/>
<dbReference type="EMBL" id="CDMZ01000223">
    <property type="protein sequence ID" value="CEM09572.1"/>
    <property type="molecule type" value="Genomic_DNA"/>
</dbReference>
<evidence type="ECO:0000256" key="6">
    <source>
        <dbReference type="ARBA" id="ARBA00022833"/>
    </source>
</evidence>
<dbReference type="CDD" id="cd00121">
    <property type="entry name" value="MATH"/>
    <property type="match status" value="1"/>
</dbReference>
<dbReference type="GO" id="GO:0005737">
    <property type="term" value="C:cytoplasm"/>
    <property type="evidence" value="ECO:0007669"/>
    <property type="project" value="UniProtKB-SubCell"/>
</dbReference>
<dbReference type="PROSITE" id="PS50089">
    <property type="entry name" value="ZF_RING_2"/>
    <property type="match status" value="1"/>
</dbReference>
<protein>
    <recommendedName>
        <fullName evidence="11">RING-type domain-containing protein</fullName>
    </recommendedName>
</protein>
<feature type="domain" description="TRAF-type" evidence="9">
    <location>
        <begin position="171"/>
        <end position="226"/>
    </location>
</feature>
<evidence type="ECO:0000256" key="7">
    <source>
        <dbReference type="PROSITE-ProRule" id="PRU00207"/>
    </source>
</evidence>
<dbReference type="PANTHER" id="PTHR10131:SF94">
    <property type="entry name" value="TNF RECEPTOR-ASSOCIATED FACTOR 4"/>
    <property type="match status" value="1"/>
</dbReference>
<evidence type="ECO:0000256" key="3">
    <source>
        <dbReference type="ARBA" id="ARBA00022723"/>
    </source>
</evidence>
<evidence type="ECO:0000256" key="1">
    <source>
        <dbReference type="ARBA" id="ARBA00004496"/>
    </source>
</evidence>
<evidence type="ECO:0000256" key="4">
    <source>
        <dbReference type="ARBA" id="ARBA00022737"/>
    </source>
</evidence>
<feature type="zinc finger region" description="TRAF-type" evidence="7">
    <location>
        <begin position="117"/>
        <end position="160"/>
    </location>
</feature>
<evidence type="ECO:0000256" key="2">
    <source>
        <dbReference type="ARBA" id="ARBA00022490"/>
    </source>
</evidence>
<dbReference type="SMART" id="SM00184">
    <property type="entry name" value="RING"/>
    <property type="match status" value="1"/>
</dbReference>
<feature type="domain" description="TRAF-type" evidence="9">
    <location>
        <begin position="117"/>
        <end position="160"/>
    </location>
</feature>
<dbReference type="SUPFAM" id="SSF57850">
    <property type="entry name" value="RING/U-box"/>
    <property type="match status" value="1"/>
</dbReference>
<dbReference type="InterPro" id="IPR018957">
    <property type="entry name" value="Znf_C3HC4_RING-type"/>
</dbReference>
<dbReference type="Gene3D" id="3.30.40.10">
    <property type="entry name" value="Zinc/RING finger domain, C3HC4 (zinc finger)"/>
    <property type="match status" value="4"/>
</dbReference>
<dbReference type="Gene3D" id="2.60.210.10">
    <property type="entry name" value="Apoptosis, Tumor Necrosis Factor Receptor Associated Protein 2, Chain A"/>
    <property type="match status" value="1"/>
</dbReference>
<dbReference type="PANTHER" id="PTHR10131">
    <property type="entry name" value="TNF RECEPTOR ASSOCIATED FACTOR"/>
    <property type="match status" value="1"/>
</dbReference>
<sequence>MSDEIRRLGLDASLAAPGNKQQAENALCAICHDYIEDPKEVTCDARHVFCGPCIQKEYDRRRNDGRTQRCPTCRGSFKKLQRPQPQLRNFIEQVEWKCLNHEEGCGFTGTKKQLEEHLDEECQEQETDCPFRGCRSIMRRGSLAAHTQKCRYRLIPCDFCDEPVRFGTKTAHMKICQEVPVSCPNRCGAKPLRGDVGEHKQTECVEQMVDCPISGCGDRMKRKQLEEHEDENLKKHVKLLHERMDAMDASDFAEGTVRLPNFEAKAARISKGEKLTSASFDFKERHFCLSLYPKGAEDSDDGMAALYLRRRDEFRRPLTFNVEVLNSKGIKAVFFPDFRECRGYGRPNFCSFEKLRSAARATPGGALEFRVSLSAPKANEGPFTVSGYL</sequence>
<dbReference type="Pfam" id="PF00097">
    <property type="entry name" value="zf-C3HC4"/>
    <property type="match status" value="1"/>
</dbReference>
<gene>
    <name evidence="10" type="ORF">Cvel_15897</name>
</gene>
<dbReference type="PROSITE" id="PS50145">
    <property type="entry name" value="ZF_TRAF"/>
    <property type="match status" value="2"/>
</dbReference>
<dbReference type="SUPFAM" id="SSF49599">
    <property type="entry name" value="TRAF domain-like"/>
    <property type="match status" value="3"/>
</dbReference>
<dbReference type="PhylomeDB" id="A0A0G4F9H7"/>
<proteinExistence type="predicted"/>
<reference evidence="10" key="1">
    <citation type="submission" date="2014-11" db="EMBL/GenBank/DDBJ databases">
        <authorList>
            <person name="Otto D Thomas"/>
            <person name="Naeem Raeece"/>
        </authorList>
    </citation>
    <scope>NUCLEOTIDE SEQUENCE</scope>
</reference>
<name>A0A0G4F9H7_9ALVE</name>
<evidence type="ECO:0000313" key="10">
    <source>
        <dbReference type="EMBL" id="CEM09572.1"/>
    </source>
</evidence>
<keyword evidence="3 7" id="KW-0479">Metal-binding</keyword>
<feature type="domain" description="RING-type" evidence="8">
    <location>
        <begin position="28"/>
        <end position="74"/>
    </location>
</feature>
<keyword evidence="2" id="KW-0963">Cytoplasm</keyword>
<dbReference type="InterPro" id="IPR001841">
    <property type="entry name" value="Znf_RING"/>
</dbReference>
<evidence type="ECO:0000256" key="5">
    <source>
        <dbReference type="ARBA" id="ARBA00022771"/>
    </source>
</evidence>
<accession>A0A0G4F9H7</accession>
<evidence type="ECO:0000259" key="8">
    <source>
        <dbReference type="PROSITE" id="PS50089"/>
    </source>
</evidence>
<dbReference type="InterPro" id="IPR001293">
    <property type="entry name" value="Znf_TRAF"/>
</dbReference>
<comment type="subcellular location">
    <subcellularLocation>
        <location evidence="1">Cytoplasm</location>
    </subcellularLocation>
</comment>
<keyword evidence="6 7" id="KW-0862">Zinc</keyword>
<evidence type="ECO:0008006" key="11">
    <source>
        <dbReference type="Google" id="ProtNLM"/>
    </source>
</evidence>
<dbReference type="InterPro" id="IPR008974">
    <property type="entry name" value="TRAF-like"/>
</dbReference>
<dbReference type="InterPro" id="IPR013083">
    <property type="entry name" value="Znf_RING/FYVE/PHD"/>
</dbReference>
<feature type="zinc finger region" description="TRAF-type" evidence="7">
    <location>
        <begin position="171"/>
        <end position="226"/>
    </location>
</feature>
<keyword evidence="4" id="KW-0677">Repeat</keyword>
<dbReference type="AlphaFoldDB" id="A0A0G4F9H7"/>